<evidence type="ECO:0000313" key="3">
    <source>
        <dbReference type="EMBL" id="RBP59675.1"/>
    </source>
</evidence>
<dbReference type="SUPFAM" id="SSF53649">
    <property type="entry name" value="Alkaline phosphatase-like"/>
    <property type="match status" value="1"/>
</dbReference>
<protein>
    <submittedName>
        <fullName evidence="3">Phosphopentomutase/2, 3-bisphosphoglycerate-independent phosphoglycerate mutase family metalloenzyme</fullName>
    </submittedName>
</protein>
<dbReference type="OrthoDB" id="1706744at2"/>
<dbReference type="PANTHER" id="PTHR10151:SF120">
    <property type="entry name" value="BIS(5'-ADENOSYL)-TRIPHOSPHATASE"/>
    <property type="match status" value="1"/>
</dbReference>
<accession>A0A366HZU0</accession>
<dbReference type="InterPro" id="IPR017850">
    <property type="entry name" value="Alkaline_phosphatase_core_sf"/>
</dbReference>
<dbReference type="GO" id="GO:0016853">
    <property type="term" value="F:isomerase activity"/>
    <property type="evidence" value="ECO:0007669"/>
    <property type="project" value="UniProtKB-KW"/>
</dbReference>
<gene>
    <name evidence="3" type="ORF">DES36_11826</name>
</gene>
<dbReference type="GO" id="GO:0016787">
    <property type="term" value="F:hydrolase activity"/>
    <property type="evidence" value="ECO:0007669"/>
    <property type="project" value="UniProtKB-ARBA"/>
</dbReference>
<evidence type="ECO:0000259" key="2">
    <source>
        <dbReference type="Pfam" id="PF01676"/>
    </source>
</evidence>
<keyword evidence="4" id="KW-1185">Reference proteome</keyword>
<feature type="domain" description="Metalloenzyme" evidence="2">
    <location>
        <begin position="396"/>
        <end position="474"/>
    </location>
</feature>
<dbReference type="Proteomes" id="UP000253490">
    <property type="component" value="Unassembled WGS sequence"/>
</dbReference>
<evidence type="ECO:0000256" key="1">
    <source>
        <dbReference type="ARBA" id="ARBA00023235"/>
    </source>
</evidence>
<name>A0A366HZU0_9FIRM</name>
<dbReference type="EMBL" id="QNRX01000018">
    <property type="protein sequence ID" value="RBP59675.1"/>
    <property type="molecule type" value="Genomic_DNA"/>
</dbReference>
<evidence type="ECO:0000313" key="4">
    <source>
        <dbReference type="Proteomes" id="UP000253490"/>
    </source>
</evidence>
<comment type="caution">
    <text evidence="3">The sequence shown here is derived from an EMBL/GenBank/DDBJ whole genome shotgun (WGS) entry which is preliminary data.</text>
</comment>
<dbReference type="GO" id="GO:0046872">
    <property type="term" value="F:metal ion binding"/>
    <property type="evidence" value="ECO:0007669"/>
    <property type="project" value="InterPro"/>
</dbReference>
<organism evidence="3 4">
    <name type="scientific">Alkalibaculum bacchi</name>
    <dbReference type="NCBI Taxonomy" id="645887"/>
    <lineage>
        <taxon>Bacteria</taxon>
        <taxon>Bacillati</taxon>
        <taxon>Bacillota</taxon>
        <taxon>Clostridia</taxon>
        <taxon>Eubacteriales</taxon>
        <taxon>Eubacteriaceae</taxon>
        <taxon>Alkalibaculum</taxon>
    </lineage>
</organism>
<dbReference type="RefSeq" id="WP_113921459.1">
    <property type="nucleotide sequence ID" value="NZ_QNRX01000018.1"/>
</dbReference>
<keyword evidence="1" id="KW-0413">Isomerase</keyword>
<sequence>MNKKFILISIIFIFGFTMISACTKQSASSSYTPPLNIVGDVSEPFTLRSLEDDFDMIDIETKDGSVKGIKFEDILEKVSPLSDNSDIFLVGIDGMMAKIEDMNLEGSFISFSDANGWEAIHYNHPPSSNVKHLKEIIIVSTDEDRLDIGMNIINSEKNIRNITPGELYANSATLLTYFEGESSVEKEGVHYNTSVYTQRRIFKLEDMVEESLQNALVMNALGDIKSIEANSYFEANSNTIDYVSASGKERLKDVKGVILDPPEGSIQDSYYDIGKYVKEDEDVLFIVLDGFGYHQYKHAIENNHIPFLTSQPEATKALSVYRPVTNAGLAAIITGKSPAENGVYSRKQRQLQVDSIFKYVQDLGKEAIYIEGNIGILDTEIQPVLNVDDDGDGYTDDEVQESTLNVLDKGYNLVFTHFHGIDDSGHSNGDFASQTMDVLSYMDTYLEELVSKWHGKVIITADHGMHSTKDAGDHGQFRYENMIVPYIVMEGGQ</sequence>
<dbReference type="InterPro" id="IPR006124">
    <property type="entry name" value="Metalloenzyme"/>
</dbReference>
<dbReference type="AlphaFoldDB" id="A0A366HZU0"/>
<dbReference type="PROSITE" id="PS51257">
    <property type="entry name" value="PROKAR_LIPOPROTEIN"/>
    <property type="match status" value="1"/>
</dbReference>
<dbReference type="Gene3D" id="3.40.720.10">
    <property type="entry name" value="Alkaline Phosphatase, subunit A"/>
    <property type="match status" value="2"/>
</dbReference>
<dbReference type="Pfam" id="PF01676">
    <property type="entry name" value="Metalloenzyme"/>
    <property type="match status" value="1"/>
</dbReference>
<reference evidence="3 4" key="1">
    <citation type="submission" date="2018-06" db="EMBL/GenBank/DDBJ databases">
        <title>Genomic Encyclopedia of Type Strains, Phase IV (KMG-IV): sequencing the most valuable type-strain genomes for metagenomic binning, comparative biology and taxonomic classification.</title>
        <authorList>
            <person name="Goeker M."/>
        </authorList>
    </citation>
    <scope>NUCLEOTIDE SEQUENCE [LARGE SCALE GENOMIC DNA]</scope>
    <source>
        <strain evidence="3 4">DSM 22112</strain>
    </source>
</reference>
<proteinExistence type="predicted"/>
<dbReference type="PANTHER" id="PTHR10151">
    <property type="entry name" value="ECTONUCLEOTIDE PYROPHOSPHATASE/PHOSPHODIESTERASE"/>
    <property type="match status" value="1"/>
</dbReference>